<dbReference type="EMBL" id="HBGA01046726">
    <property type="protein sequence ID" value="CAD9006020.1"/>
    <property type="molecule type" value="Transcribed_RNA"/>
</dbReference>
<gene>
    <name evidence="2" type="ORF">EGYM00392_LOCUS17110</name>
</gene>
<evidence type="ECO:0000256" key="1">
    <source>
        <dbReference type="SAM" id="MobiDB-lite"/>
    </source>
</evidence>
<accession>A0A7S1IA28</accession>
<feature type="compositionally biased region" description="Low complexity" evidence="1">
    <location>
        <begin position="102"/>
        <end position="118"/>
    </location>
</feature>
<feature type="compositionally biased region" description="Basic and acidic residues" evidence="1">
    <location>
        <begin position="83"/>
        <end position="97"/>
    </location>
</feature>
<protein>
    <submittedName>
        <fullName evidence="2">Uncharacterized protein</fullName>
    </submittedName>
</protein>
<proteinExistence type="predicted"/>
<evidence type="ECO:0000313" key="2">
    <source>
        <dbReference type="EMBL" id="CAD9006020.1"/>
    </source>
</evidence>
<organism evidence="2">
    <name type="scientific">Eutreptiella gymnastica</name>
    <dbReference type="NCBI Taxonomy" id="73025"/>
    <lineage>
        <taxon>Eukaryota</taxon>
        <taxon>Discoba</taxon>
        <taxon>Euglenozoa</taxon>
        <taxon>Euglenida</taxon>
        <taxon>Spirocuta</taxon>
        <taxon>Euglenophyceae</taxon>
        <taxon>Eutreptiales</taxon>
        <taxon>Eutreptiaceae</taxon>
        <taxon>Eutreptiella</taxon>
    </lineage>
</organism>
<dbReference type="AlphaFoldDB" id="A0A7S1IA28"/>
<name>A0A7S1IA28_9EUGL</name>
<reference evidence="2" key="1">
    <citation type="submission" date="2021-01" db="EMBL/GenBank/DDBJ databases">
        <authorList>
            <person name="Corre E."/>
            <person name="Pelletier E."/>
            <person name="Niang G."/>
            <person name="Scheremetjew M."/>
            <person name="Finn R."/>
            <person name="Kale V."/>
            <person name="Holt S."/>
            <person name="Cochrane G."/>
            <person name="Meng A."/>
            <person name="Brown T."/>
            <person name="Cohen L."/>
        </authorList>
    </citation>
    <scope>NUCLEOTIDE SEQUENCE</scope>
    <source>
        <strain evidence="2">NIES-381</strain>
    </source>
</reference>
<sequence>MLMTISQRLTWNRRQTGVTRIEWTMHRCRILHMLGSIRPLAEVVKLVDELLLAGAWCQLSDPSLNHLIPQELEDENWVKEMNIRDVEMGTEAQEQKEGGTGTKSESGGSTGSRSKTGSTICCRRSPFSRCRQPREVEGFLVCSSV</sequence>
<feature type="region of interest" description="Disordered" evidence="1">
    <location>
        <begin position="83"/>
        <end position="118"/>
    </location>
</feature>